<dbReference type="EMBL" id="JAYFSI010000006">
    <property type="protein sequence ID" value="MEA5362843.1"/>
    <property type="molecule type" value="Genomic_DNA"/>
</dbReference>
<keyword evidence="2 4" id="KW-0238">DNA-binding</keyword>
<dbReference type="RefSeq" id="WP_323330606.1">
    <property type="nucleotide sequence ID" value="NZ_JAYFSI010000006.1"/>
</dbReference>
<evidence type="ECO:0000259" key="6">
    <source>
        <dbReference type="PROSITE" id="PS50977"/>
    </source>
</evidence>
<dbReference type="InterPro" id="IPR004111">
    <property type="entry name" value="Repressor_TetR_C"/>
</dbReference>
<dbReference type="Gene3D" id="1.10.10.60">
    <property type="entry name" value="Homeodomain-like"/>
    <property type="match status" value="1"/>
</dbReference>
<proteinExistence type="predicted"/>
<dbReference type="SUPFAM" id="SSF48498">
    <property type="entry name" value="Tetracyclin repressor-like, C-terminal domain"/>
    <property type="match status" value="1"/>
</dbReference>
<keyword evidence="8" id="KW-1185">Reference proteome</keyword>
<dbReference type="PANTHER" id="PTHR30055:SF151">
    <property type="entry name" value="TRANSCRIPTIONAL REGULATORY PROTEIN"/>
    <property type="match status" value="1"/>
</dbReference>
<keyword evidence="1" id="KW-0805">Transcription regulation</keyword>
<feature type="region of interest" description="Disordered" evidence="5">
    <location>
        <begin position="1"/>
        <end position="23"/>
    </location>
</feature>
<dbReference type="InterPro" id="IPR009057">
    <property type="entry name" value="Homeodomain-like_sf"/>
</dbReference>
<organism evidence="7 8">
    <name type="scientific">Amycolatopsis heterodermiae</name>
    <dbReference type="NCBI Taxonomy" id="3110235"/>
    <lineage>
        <taxon>Bacteria</taxon>
        <taxon>Bacillati</taxon>
        <taxon>Actinomycetota</taxon>
        <taxon>Actinomycetes</taxon>
        <taxon>Pseudonocardiales</taxon>
        <taxon>Pseudonocardiaceae</taxon>
        <taxon>Amycolatopsis</taxon>
    </lineage>
</organism>
<dbReference type="InterPro" id="IPR036271">
    <property type="entry name" value="Tet_transcr_reg_TetR-rel_C_sf"/>
</dbReference>
<evidence type="ECO:0000313" key="8">
    <source>
        <dbReference type="Proteomes" id="UP001304298"/>
    </source>
</evidence>
<reference evidence="7 8" key="1">
    <citation type="submission" date="2023-12" db="EMBL/GenBank/DDBJ databases">
        <title>Amycolatopsis sp. V23-08.</title>
        <authorList>
            <person name="Somphong A."/>
        </authorList>
    </citation>
    <scope>NUCLEOTIDE SEQUENCE [LARGE SCALE GENOMIC DNA]</scope>
    <source>
        <strain evidence="7 8">V23-08</strain>
    </source>
</reference>
<comment type="caution">
    <text evidence="7">The sequence shown here is derived from an EMBL/GenBank/DDBJ whole genome shotgun (WGS) entry which is preliminary data.</text>
</comment>
<gene>
    <name evidence="7" type="ORF">VA596_25135</name>
</gene>
<dbReference type="InterPro" id="IPR001647">
    <property type="entry name" value="HTH_TetR"/>
</dbReference>
<evidence type="ECO:0000256" key="4">
    <source>
        <dbReference type="PROSITE-ProRule" id="PRU00335"/>
    </source>
</evidence>
<dbReference type="Gene3D" id="1.10.357.10">
    <property type="entry name" value="Tetracycline Repressor, domain 2"/>
    <property type="match status" value="1"/>
</dbReference>
<sequence length="239" mass="26469">MPANDRPPLWLRPEHGTRGPKPAHTRHAVAVAGIKIADTEGLDAVSMRRIAAELGTGTTSLYRYVSKKDEILQLMGDEVVGELRGTVLPADWRDALRTIARLMRETALRHPWFPALASGRPNHGPNSLWWTELTLSPFDGLDLGTDELLANLGTLSSFVLGHVQSEMADQEAARLSGLSHEQWMDREGEYGPMIMGSGRYPRLTRVMVEAETPHAADRRDRWFEAGLERVLAGIAAHLP</sequence>
<evidence type="ECO:0000313" key="7">
    <source>
        <dbReference type="EMBL" id="MEA5362843.1"/>
    </source>
</evidence>
<keyword evidence="3" id="KW-0804">Transcription</keyword>
<dbReference type="SUPFAM" id="SSF46689">
    <property type="entry name" value="Homeodomain-like"/>
    <property type="match status" value="1"/>
</dbReference>
<evidence type="ECO:0000256" key="3">
    <source>
        <dbReference type="ARBA" id="ARBA00023163"/>
    </source>
</evidence>
<name>A0ABU5R9C0_9PSEU</name>
<dbReference type="PANTHER" id="PTHR30055">
    <property type="entry name" value="HTH-TYPE TRANSCRIPTIONAL REGULATOR RUTR"/>
    <property type="match status" value="1"/>
</dbReference>
<dbReference type="Proteomes" id="UP001304298">
    <property type="component" value="Unassembled WGS sequence"/>
</dbReference>
<dbReference type="InterPro" id="IPR050109">
    <property type="entry name" value="HTH-type_TetR-like_transc_reg"/>
</dbReference>
<feature type="domain" description="HTH tetR-type" evidence="6">
    <location>
        <begin position="23"/>
        <end position="83"/>
    </location>
</feature>
<accession>A0ABU5R9C0</accession>
<dbReference type="PROSITE" id="PS50977">
    <property type="entry name" value="HTH_TETR_2"/>
    <property type="match status" value="1"/>
</dbReference>
<evidence type="ECO:0000256" key="5">
    <source>
        <dbReference type="SAM" id="MobiDB-lite"/>
    </source>
</evidence>
<dbReference type="Pfam" id="PF00440">
    <property type="entry name" value="TetR_N"/>
    <property type="match status" value="1"/>
</dbReference>
<evidence type="ECO:0000256" key="1">
    <source>
        <dbReference type="ARBA" id="ARBA00023015"/>
    </source>
</evidence>
<protein>
    <submittedName>
        <fullName evidence="7">TetR/AcrR family transcriptional regulator</fullName>
    </submittedName>
</protein>
<feature type="DNA-binding region" description="H-T-H motif" evidence="4">
    <location>
        <begin position="46"/>
        <end position="65"/>
    </location>
</feature>
<evidence type="ECO:0000256" key="2">
    <source>
        <dbReference type="ARBA" id="ARBA00023125"/>
    </source>
</evidence>
<dbReference type="Pfam" id="PF02909">
    <property type="entry name" value="TetR_C_1"/>
    <property type="match status" value="1"/>
</dbReference>